<name>A0A4R5QC33_9PROT</name>
<evidence type="ECO:0000259" key="3">
    <source>
        <dbReference type="PROSITE" id="PS51186"/>
    </source>
</evidence>
<gene>
    <name evidence="4" type="ORF">E2C06_20675</name>
</gene>
<proteinExistence type="predicted"/>
<organism evidence="4 5">
    <name type="scientific">Dankookia rubra</name>
    <dbReference type="NCBI Taxonomy" id="1442381"/>
    <lineage>
        <taxon>Bacteria</taxon>
        <taxon>Pseudomonadati</taxon>
        <taxon>Pseudomonadota</taxon>
        <taxon>Alphaproteobacteria</taxon>
        <taxon>Acetobacterales</taxon>
        <taxon>Roseomonadaceae</taxon>
        <taxon>Dankookia</taxon>
    </lineage>
</organism>
<evidence type="ECO:0000256" key="2">
    <source>
        <dbReference type="ARBA" id="ARBA00023315"/>
    </source>
</evidence>
<dbReference type="Pfam" id="PF00583">
    <property type="entry name" value="Acetyltransf_1"/>
    <property type="match status" value="1"/>
</dbReference>
<dbReference type="PROSITE" id="PS51186">
    <property type="entry name" value="GNAT"/>
    <property type="match status" value="1"/>
</dbReference>
<dbReference type="InterPro" id="IPR000182">
    <property type="entry name" value="GNAT_dom"/>
</dbReference>
<keyword evidence="1 4" id="KW-0808">Transferase</keyword>
<comment type="caution">
    <text evidence="4">The sequence shown here is derived from an EMBL/GenBank/DDBJ whole genome shotgun (WGS) entry which is preliminary data.</text>
</comment>
<dbReference type="EMBL" id="SMSJ01000033">
    <property type="protein sequence ID" value="TDH60672.1"/>
    <property type="molecule type" value="Genomic_DNA"/>
</dbReference>
<dbReference type="AlphaFoldDB" id="A0A4R5QC33"/>
<dbReference type="Gene3D" id="3.40.630.30">
    <property type="match status" value="1"/>
</dbReference>
<dbReference type="InterPro" id="IPR016181">
    <property type="entry name" value="Acyl_CoA_acyltransferase"/>
</dbReference>
<keyword evidence="2" id="KW-0012">Acyltransferase</keyword>
<dbReference type="GO" id="GO:0016747">
    <property type="term" value="F:acyltransferase activity, transferring groups other than amino-acyl groups"/>
    <property type="evidence" value="ECO:0007669"/>
    <property type="project" value="InterPro"/>
</dbReference>
<sequence>MIRAAVPADAAALAGMLRAINDEPGLRPERISAASVARDLIGDPRALVLLAEQAGEALGFATAHACYDSGHSRWGLFLNDLYVAPEARRRGIGRALVGAVAAAALAEGGSFLWWNADAGDDLALRFHARLGAEAAPVTDFLLAGDAFHRLAAGDAP</sequence>
<dbReference type="CDD" id="cd04301">
    <property type="entry name" value="NAT_SF"/>
    <property type="match status" value="1"/>
</dbReference>
<accession>A0A4R5QC33</accession>
<evidence type="ECO:0000313" key="4">
    <source>
        <dbReference type="EMBL" id="TDH60672.1"/>
    </source>
</evidence>
<evidence type="ECO:0000313" key="5">
    <source>
        <dbReference type="Proteomes" id="UP000295096"/>
    </source>
</evidence>
<dbReference type="RefSeq" id="WP_133290512.1">
    <property type="nucleotide sequence ID" value="NZ_SMSJ01000033.1"/>
</dbReference>
<keyword evidence="5" id="KW-1185">Reference proteome</keyword>
<dbReference type="SUPFAM" id="SSF55729">
    <property type="entry name" value="Acyl-CoA N-acyltransferases (Nat)"/>
    <property type="match status" value="1"/>
</dbReference>
<protein>
    <submittedName>
        <fullName evidence="4">GNAT family N-acetyltransferase</fullName>
    </submittedName>
</protein>
<evidence type="ECO:0000256" key="1">
    <source>
        <dbReference type="ARBA" id="ARBA00022679"/>
    </source>
</evidence>
<reference evidence="4 5" key="1">
    <citation type="journal article" date="2016" name="J. Microbiol.">
        <title>Dankookia rubra gen. nov., sp. nov., an alphaproteobacterium isolated from sediment of a shallow stream.</title>
        <authorList>
            <person name="Kim W.H."/>
            <person name="Kim D.H."/>
            <person name="Kang K."/>
            <person name="Ahn T.Y."/>
        </authorList>
    </citation>
    <scope>NUCLEOTIDE SEQUENCE [LARGE SCALE GENOMIC DNA]</scope>
    <source>
        <strain evidence="4 5">JCM30602</strain>
    </source>
</reference>
<feature type="domain" description="N-acetyltransferase" evidence="3">
    <location>
        <begin position="1"/>
        <end position="156"/>
    </location>
</feature>
<dbReference type="Proteomes" id="UP000295096">
    <property type="component" value="Unassembled WGS sequence"/>
</dbReference>
<dbReference type="OrthoDB" id="7275584at2"/>
<dbReference type="PANTHER" id="PTHR43877">
    <property type="entry name" value="AMINOALKYLPHOSPHONATE N-ACETYLTRANSFERASE-RELATED-RELATED"/>
    <property type="match status" value="1"/>
</dbReference>
<dbReference type="InterPro" id="IPR050832">
    <property type="entry name" value="Bact_Acetyltransf"/>
</dbReference>